<dbReference type="PANTHER" id="PTHR30383">
    <property type="entry name" value="THIOESTERASE 1/PROTEASE 1/LYSOPHOSPHOLIPASE L1"/>
    <property type="match status" value="1"/>
</dbReference>
<feature type="domain" description="SGNH hydrolase-type esterase" evidence="1">
    <location>
        <begin position="15"/>
        <end position="194"/>
    </location>
</feature>
<evidence type="ECO:0000313" key="3">
    <source>
        <dbReference type="Proteomes" id="UP001257948"/>
    </source>
</evidence>
<dbReference type="EMBL" id="JAVTLL010000002">
    <property type="protein sequence ID" value="MDT7839662.1"/>
    <property type="molecule type" value="Genomic_DNA"/>
</dbReference>
<proteinExistence type="predicted"/>
<evidence type="ECO:0000313" key="2">
    <source>
        <dbReference type="EMBL" id="MDT7839662.1"/>
    </source>
</evidence>
<dbReference type="Proteomes" id="UP001257948">
    <property type="component" value="Unassembled WGS sequence"/>
</dbReference>
<dbReference type="InterPro" id="IPR051532">
    <property type="entry name" value="Ester_Hydrolysis_Enzymes"/>
</dbReference>
<dbReference type="PANTHER" id="PTHR30383:SF5">
    <property type="entry name" value="SGNH HYDROLASE-TYPE ESTERASE DOMAIN-CONTAINING PROTEIN"/>
    <property type="match status" value="1"/>
</dbReference>
<protein>
    <submittedName>
        <fullName evidence="2">GDSL-type esterase/lipase family protein</fullName>
    </submittedName>
</protein>
<sequence length="208" mass="22668">MPFAVSPSARLLFQGDSITAAGRDPADGLSLGHGYVAAVARHFAASGATPNVLNRGVSGHRTADLRARWERDAVELKPDVLSVMVGINDTWRRYDAHDPTSTADFARDYRELLLPFQDTGTQLVLIEPFLIPVRREQWAWREDLDPRIHAVRRLAAEFDAALLAADGLLNQAAREAGDPALISDDGVHLTARGHYVLAAAWTGLARIG</sequence>
<dbReference type="SUPFAM" id="SSF52266">
    <property type="entry name" value="SGNH hydrolase"/>
    <property type="match status" value="1"/>
</dbReference>
<gene>
    <name evidence="2" type="ORF">RQC66_02835</name>
</gene>
<dbReference type="InterPro" id="IPR036514">
    <property type="entry name" value="SGNH_hydro_sf"/>
</dbReference>
<reference evidence="3" key="1">
    <citation type="submission" date="2023-07" db="EMBL/GenBank/DDBJ databases">
        <title>Draft genome sequence of the endophytic actinobacterium Streptomyces justiciae WPN32, a potential antibiotic producer.</title>
        <authorList>
            <person name="Yasawong M."/>
            <person name="Pana W."/>
            <person name="Ganta P."/>
            <person name="Santapan N."/>
            <person name="Songngamsuk T."/>
            <person name="Phatcharaharikarn M."/>
            <person name="Kerdtoob S."/>
            <person name="Nantapong N."/>
        </authorList>
    </citation>
    <scope>NUCLEOTIDE SEQUENCE [LARGE SCALE GENOMIC DNA]</scope>
    <source>
        <strain evidence="3">WPN32</strain>
    </source>
</reference>
<organism evidence="2 3">
    <name type="scientific">Streptomyces justiciae</name>
    <dbReference type="NCBI Taxonomy" id="2780140"/>
    <lineage>
        <taxon>Bacteria</taxon>
        <taxon>Bacillati</taxon>
        <taxon>Actinomycetota</taxon>
        <taxon>Actinomycetes</taxon>
        <taxon>Kitasatosporales</taxon>
        <taxon>Streptomycetaceae</taxon>
        <taxon>Streptomyces</taxon>
    </lineage>
</organism>
<accession>A0ABU3LM78</accession>
<dbReference type="Gene3D" id="3.40.50.1110">
    <property type="entry name" value="SGNH hydrolase"/>
    <property type="match status" value="1"/>
</dbReference>
<comment type="caution">
    <text evidence="2">The sequence shown here is derived from an EMBL/GenBank/DDBJ whole genome shotgun (WGS) entry which is preliminary data.</text>
</comment>
<name>A0ABU3LM78_9ACTN</name>
<dbReference type="InterPro" id="IPR013830">
    <property type="entry name" value="SGNH_hydro"/>
</dbReference>
<evidence type="ECO:0000259" key="1">
    <source>
        <dbReference type="Pfam" id="PF13472"/>
    </source>
</evidence>
<dbReference type="RefSeq" id="WP_314197617.1">
    <property type="nucleotide sequence ID" value="NZ_JAVTLL010000002.1"/>
</dbReference>
<dbReference type="Pfam" id="PF13472">
    <property type="entry name" value="Lipase_GDSL_2"/>
    <property type="match status" value="1"/>
</dbReference>
<keyword evidence="3" id="KW-1185">Reference proteome</keyword>